<name>A0ABD7TEP2_9PSED</name>
<evidence type="ECO:0000313" key="4">
    <source>
        <dbReference type="EMBL" id="USV99767.1"/>
    </source>
</evidence>
<dbReference type="InterPro" id="IPR001867">
    <property type="entry name" value="OmpR/PhoB-type_DNA-bd"/>
</dbReference>
<evidence type="ECO:0000256" key="2">
    <source>
        <dbReference type="PROSITE-ProRule" id="PRU01091"/>
    </source>
</evidence>
<dbReference type="PROSITE" id="PS51257">
    <property type="entry name" value="PROKAR_LIPOPROTEIN"/>
    <property type="match status" value="1"/>
</dbReference>
<dbReference type="InterPro" id="IPR016032">
    <property type="entry name" value="Sig_transdc_resp-reg_C-effctor"/>
</dbReference>
<dbReference type="AlphaFoldDB" id="A0ABD7TEP2"/>
<dbReference type="SMART" id="SM00862">
    <property type="entry name" value="Trans_reg_C"/>
    <property type="match status" value="1"/>
</dbReference>
<evidence type="ECO:0000256" key="1">
    <source>
        <dbReference type="ARBA" id="ARBA00023125"/>
    </source>
</evidence>
<evidence type="ECO:0000313" key="5">
    <source>
        <dbReference type="Proteomes" id="UP001056907"/>
    </source>
</evidence>
<evidence type="ECO:0000259" key="3">
    <source>
        <dbReference type="PROSITE" id="PS51755"/>
    </source>
</evidence>
<sequence length="144" mass="15790">MARVSEGGTTTPLFFACWALHGDGRLTGAGTDVQLPPKEWQVLRLLLVSGGVLMTKDRLLEQAWPQGEVAEESLTRCIYSLRKYLGADKGFIKTIYGRGYRFTCPVRSEGQALDRMEHVCSSCGQVSHGSVKQGLVKHGLVKHG</sequence>
<feature type="DNA-binding region" description="OmpR/PhoB-type" evidence="2">
    <location>
        <begin position="9"/>
        <end position="104"/>
    </location>
</feature>
<dbReference type="InterPro" id="IPR036388">
    <property type="entry name" value="WH-like_DNA-bd_sf"/>
</dbReference>
<dbReference type="PROSITE" id="PS51755">
    <property type="entry name" value="OMPR_PHOB"/>
    <property type="match status" value="1"/>
</dbReference>
<dbReference type="Pfam" id="PF00486">
    <property type="entry name" value="Trans_reg_C"/>
    <property type="match status" value="1"/>
</dbReference>
<reference evidence="4" key="1">
    <citation type="journal article" date="2022" name="Front. Plant Sci.">
        <title>Agronomic efficiency and genome mining analysis of the wheat-biostimulant rhizospheric bacterium Pseudomonas pergaminensis sp. nov. strain 1008T.</title>
        <authorList>
            <person name="Diaz M."/>
            <person name="Bach T."/>
            <person name="Gonzalez Anta G."/>
            <person name="Agaras B."/>
            <person name="Wibberg D."/>
            <person name="Noguera F."/>
            <person name="Canciani W."/>
            <person name="Valverde C."/>
        </authorList>
    </citation>
    <scope>NUCLEOTIDE SEQUENCE</scope>
    <source>
        <strain evidence="4">1008</strain>
    </source>
</reference>
<dbReference type="CDD" id="cd00383">
    <property type="entry name" value="trans_reg_C"/>
    <property type="match status" value="1"/>
</dbReference>
<gene>
    <name evidence="4" type="ORF">KUA23_22440</name>
</gene>
<dbReference type="SUPFAM" id="SSF46894">
    <property type="entry name" value="C-terminal effector domain of the bipartite response regulators"/>
    <property type="match status" value="1"/>
</dbReference>
<organism evidence="4 5">
    <name type="scientific">Pseudomonas pergaminensis</name>
    <dbReference type="NCBI Taxonomy" id="2853159"/>
    <lineage>
        <taxon>Bacteria</taxon>
        <taxon>Pseudomonadati</taxon>
        <taxon>Pseudomonadota</taxon>
        <taxon>Gammaproteobacteria</taxon>
        <taxon>Pseudomonadales</taxon>
        <taxon>Pseudomonadaceae</taxon>
        <taxon>Pseudomonas</taxon>
    </lineage>
</organism>
<accession>A0ABD7TEP2</accession>
<dbReference type="KEGG" id="ppeg:KUA23_22440"/>
<dbReference type="Gene3D" id="1.10.10.10">
    <property type="entry name" value="Winged helix-like DNA-binding domain superfamily/Winged helix DNA-binding domain"/>
    <property type="match status" value="1"/>
</dbReference>
<keyword evidence="1 2" id="KW-0238">DNA-binding</keyword>
<dbReference type="EMBL" id="CP078013">
    <property type="protein sequence ID" value="USV99767.1"/>
    <property type="molecule type" value="Genomic_DNA"/>
</dbReference>
<dbReference type="GO" id="GO:0003677">
    <property type="term" value="F:DNA binding"/>
    <property type="evidence" value="ECO:0007669"/>
    <property type="project" value="UniProtKB-UniRule"/>
</dbReference>
<dbReference type="RefSeq" id="WP_252992869.1">
    <property type="nucleotide sequence ID" value="NZ_CP078013.2"/>
</dbReference>
<protein>
    <submittedName>
        <fullName evidence="4">Winged helix-turn-helix domain-containing protein</fullName>
    </submittedName>
</protein>
<feature type="domain" description="OmpR/PhoB-type" evidence="3">
    <location>
        <begin position="9"/>
        <end position="104"/>
    </location>
</feature>
<reference evidence="4" key="2">
    <citation type="submission" date="2024-04" db="EMBL/GenBank/DDBJ databases">
        <authorList>
            <person name="Diaz M."/>
            <person name="Bach T."/>
            <person name="Gonzalez Anta G."/>
            <person name="Agaras B."/>
            <person name="Wibberg D."/>
            <person name="Noguera F."/>
            <person name="Canciani W."/>
            <person name="Ybarra T."/>
            <person name="Nunez M.L."/>
            <person name="Valverde C."/>
        </authorList>
    </citation>
    <scope>NUCLEOTIDE SEQUENCE</scope>
    <source>
        <strain evidence="4">1008</strain>
    </source>
</reference>
<proteinExistence type="predicted"/>
<dbReference type="Proteomes" id="UP001056907">
    <property type="component" value="Chromosome"/>
</dbReference>